<gene>
    <name evidence="3" type="ORF">JGI4_01874</name>
    <name evidence="2" type="ORF">JGI8_00639</name>
</gene>
<dbReference type="AlphaFoldDB" id="A0A0P1M0J5"/>
<dbReference type="EMBL" id="CZVI01000006">
    <property type="protein sequence ID" value="CUS82860.1"/>
    <property type="molecule type" value="Genomic_DNA"/>
</dbReference>
<accession>A0A0P1M0J5</accession>
<reference evidence="3 4" key="2">
    <citation type="submission" date="2015-11" db="EMBL/GenBank/DDBJ databases">
        <authorList>
            <person name="Zhang Y."/>
            <person name="Guo Z."/>
        </authorList>
    </citation>
    <scope>NUCLEOTIDE SEQUENCE [LARGE SCALE GENOMIC DNA]</scope>
    <source>
        <strain evidence="3">JGI-4</strain>
    </source>
</reference>
<accession>A0A0P1MGT5</accession>
<dbReference type="OrthoDB" id="9789287at2"/>
<dbReference type="InterPro" id="IPR009078">
    <property type="entry name" value="Ferritin-like_SF"/>
</dbReference>
<proteinExistence type="predicted"/>
<dbReference type="STRING" id="1633631.GCA_001442925_01869"/>
<accession>A0A0P1MFW9</accession>
<dbReference type="RefSeq" id="WP_075426137.1">
    <property type="nucleotide sequence ID" value="NZ_CZVI01000006.1"/>
</dbReference>
<reference evidence="2 5" key="1">
    <citation type="submission" date="2015-11" db="EMBL/GenBank/DDBJ databases">
        <authorList>
            <person name="Varghese N."/>
        </authorList>
    </citation>
    <scope>NUCLEOTIDE SEQUENCE [LARGE SCALE GENOMIC DNA]</scope>
    <source>
        <strain evidence="2 5">JGI-8</strain>
    </source>
</reference>
<evidence type="ECO:0000313" key="3">
    <source>
        <dbReference type="EMBL" id="CUU07713.1"/>
    </source>
</evidence>
<accession>A0A0S4NC45</accession>
<dbReference type="Pfam" id="PF02915">
    <property type="entry name" value="Rubrerythrin"/>
    <property type="match status" value="1"/>
</dbReference>
<evidence type="ECO:0000259" key="1">
    <source>
        <dbReference type="Pfam" id="PF02915"/>
    </source>
</evidence>
<name>A0A0P1M0J5_9BACT</name>
<dbReference type="Proteomes" id="UP000182011">
    <property type="component" value="Unassembled WGS sequence"/>
</dbReference>
<dbReference type="Proteomes" id="UP000182200">
    <property type="component" value="Unassembled WGS sequence"/>
</dbReference>
<accession>A0A0P1M1V2</accession>
<keyword evidence="5" id="KW-1185">Reference proteome</keyword>
<protein>
    <submittedName>
        <fullName evidence="3">Bacterioferritin (Cytochrome b1)</fullName>
    </submittedName>
</protein>
<dbReference type="GO" id="GO:0008199">
    <property type="term" value="F:ferric iron binding"/>
    <property type="evidence" value="ECO:0007669"/>
    <property type="project" value="InterPro"/>
</dbReference>
<dbReference type="InterPro" id="IPR012347">
    <property type="entry name" value="Ferritin-like"/>
</dbReference>
<dbReference type="SUPFAM" id="SSF47240">
    <property type="entry name" value="Ferritin-like"/>
    <property type="match status" value="1"/>
</dbReference>
<organism evidence="3 4">
    <name type="scientific">Candidatus Kryptonium thompsonii</name>
    <dbReference type="NCBI Taxonomy" id="1633631"/>
    <lineage>
        <taxon>Bacteria</taxon>
        <taxon>Pseudomonadati</taxon>
        <taxon>Candidatus Kryptoniota</taxon>
        <taxon>Candidatus Kryptonium</taxon>
    </lineage>
</organism>
<evidence type="ECO:0000313" key="2">
    <source>
        <dbReference type="EMBL" id="CUS82860.1"/>
    </source>
</evidence>
<accession>A0A0N7MNL0</accession>
<accession>A0A0P1LLW8</accession>
<dbReference type="Gene3D" id="1.20.1260.10">
    <property type="match status" value="1"/>
</dbReference>
<accession>A0A0P1N0L3</accession>
<sequence>MVMEAQARKKGFTEILKSLFMPYFSEKEELVKILNENYSKEIAIAKMLEEHSEMIPFDFLRERLKKVAEEERKHAERLRQKIIELGGSVNPSPRIFDVKTETIHNQKGFRKLVADLEFDKEIYENYIAQINKVENDEIKKLLREIVEDEEKHKDILMDIVMRLC</sequence>
<feature type="domain" description="Rubrerythrin diiron-binding" evidence="1">
    <location>
        <begin position="32"/>
        <end position="158"/>
    </location>
</feature>
<dbReference type="InterPro" id="IPR003251">
    <property type="entry name" value="Rr_diiron-bd_dom"/>
</dbReference>
<evidence type="ECO:0000313" key="5">
    <source>
        <dbReference type="Proteomes" id="UP000182200"/>
    </source>
</evidence>
<dbReference type="CDD" id="cd00657">
    <property type="entry name" value="Ferritin_like"/>
    <property type="match status" value="1"/>
</dbReference>
<dbReference type="EMBL" id="FAOP01000007">
    <property type="protein sequence ID" value="CUU07713.1"/>
    <property type="molecule type" value="Genomic_DNA"/>
</dbReference>
<evidence type="ECO:0000313" key="4">
    <source>
        <dbReference type="Proteomes" id="UP000182011"/>
    </source>
</evidence>
<accession>A0A0P1LZ44</accession>